<evidence type="ECO:0000313" key="3">
    <source>
        <dbReference type="Proteomes" id="UP000192247"/>
    </source>
</evidence>
<dbReference type="AlphaFoldDB" id="A0A1V9XU34"/>
<name>A0A1V9XU34_9ACAR</name>
<dbReference type="EMBL" id="MNPL01004057">
    <property type="protein sequence ID" value="OQR77007.1"/>
    <property type="molecule type" value="Genomic_DNA"/>
</dbReference>
<gene>
    <name evidence="2" type="ORF">BIW11_07401</name>
</gene>
<evidence type="ECO:0000313" key="2">
    <source>
        <dbReference type="EMBL" id="OQR77007.1"/>
    </source>
</evidence>
<dbReference type="Proteomes" id="UP000192247">
    <property type="component" value="Unassembled WGS sequence"/>
</dbReference>
<accession>A0A1V9XU34</accession>
<proteinExistence type="predicted"/>
<sequence>MELDVCHRCSESSFVLVWLFFGSVDRTALMTASTSRLVLLEGQHKFADEVQHQQRGQAPSLVDPSAEDNGDRHCPQKVISIDP</sequence>
<organism evidence="2 3">
    <name type="scientific">Tropilaelaps mercedesae</name>
    <dbReference type="NCBI Taxonomy" id="418985"/>
    <lineage>
        <taxon>Eukaryota</taxon>
        <taxon>Metazoa</taxon>
        <taxon>Ecdysozoa</taxon>
        <taxon>Arthropoda</taxon>
        <taxon>Chelicerata</taxon>
        <taxon>Arachnida</taxon>
        <taxon>Acari</taxon>
        <taxon>Parasitiformes</taxon>
        <taxon>Mesostigmata</taxon>
        <taxon>Gamasina</taxon>
        <taxon>Dermanyssoidea</taxon>
        <taxon>Laelapidae</taxon>
        <taxon>Tropilaelaps</taxon>
    </lineage>
</organism>
<protein>
    <submittedName>
        <fullName evidence="2">Uncharacterized protein</fullName>
    </submittedName>
</protein>
<evidence type="ECO:0000256" key="1">
    <source>
        <dbReference type="SAM" id="MobiDB-lite"/>
    </source>
</evidence>
<feature type="region of interest" description="Disordered" evidence="1">
    <location>
        <begin position="51"/>
        <end position="83"/>
    </location>
</feature>
<dbReference type="InParanoid" id="A0A1V9XU34"/>
<reference evidence="2 3" key="1">
    <citation type="journal article" date="2017" name="Gigascience">
        <title>Draft genome of the honey bee ectoparasitic mite, Tropilaelaps mercedesae, is shaped by the parasitic life history.</title>
        <authorList>
            <person name="Dong X."/>
            <person name="Armstrong S.D."/>
            <person name="Xia D."/>
            <person name="Makepeace B.L."/>
            <person name="Darby A.C."/>
            <person name="Kadowaki T."/>
        </authorList>
    </citation>
    <scope>NUCLEOTIDE SEQUENCE [LARGE SCALE GENOMIC DNA]</scope>
    <source>
        <strain evidence="2">Wuxi-XJTLU</strain>
    </source>
</reference>
<comment type="caution">
    <text evidence="2">The sequence shown here is derived from an EMBL/GenBank/DDBJ whole genome shotgun (WGS) entry which is preliminary data.</text>
</comment>
<keyword evidence="3" id="KW-1185">Reference proteome</keyword>